<organism evidence="2 3">
    <name type="scientific">Pseudomonas aeruginosa (strain ATCC 15692 / DSM 22644 / CIP 104116 / JCM 14847 / LMG 12228 / 1C / PRS 101 / PAO1)</name>
    <dbReference type="NCBI Taxonomy" id="208964"/>
    <lineage>
        <taxon>Bacteria</taxon>
        <taxon>Pseudomonadati</taxon>
        <taxon>Pseudomonadota</taxon>
        <taxon>Gammaproteobacteria</taxon>
        <taxon>Pseudomonadales</taxon>
        <taxon>Pseudomonadaceae</taxon>
        <taxon>Pseudomonas</taxon>
    </lineage>
</organism>
<protein>
    <submittedName>
        <fullName evidence="2">Uncharacterized protein</fullName>
    </submittedName>
</protein>
<dbReference type="AlphaFoldDB" id="Q9HXG3"/>
<reference evidence="2 3" key="1">
    <citation type="journal article" date="2000" name="Nature">
        <title>Complete genome sequence of Pseudomonas aeruginosa PAO1, an opportunistic pathogen.</title>
        <authorList>
            <person name="Stover C.K."/>
            <person name="Pham X.Q."/>
            <person name="Erwin A.L."/>
            <person name="Mizoguchi S.D."/>
            <person name="Warrener P."/>
            <person name="Hickey M.J."/>
            <person name="Brinkman F.S."/>
            <person name="Hufnagle W.O."/>
            <person name="Kowalik D.J."/>
            <person name="Lagrou M."/>
            <person name="Garber R.L."/>
            <person name="Goltry L."/>
            <person name="Tolentino E."/>
            <person name="Westbrock-Wadman S."/>
            <person name="Yuan Y."/>
            <person name="Brody L.L."/>
            <person name="Coulter S.N."/>
            <person name="Folger K.R."/>
            <person name="Kas A."/>
            <person name="Larbig K."/>
            <person name="Lim R."/>
            <person name="Smith K."/>
            <person name="Spencer D."/>
            <person name="Wong G.K."/>
            <person name="Wu Z."/>
            <person name="Paulsen I.T."/>
            <person name="Reizer J."/>
            <person name="Saier M.H."/>
            <person name="Hancock R.E."/>
            <person name="Lory S."/>
            <person name="Olson M.V."/>
        </authorList>
    </citation>
    <scope>NUCLEOTIDE SEQUENCE [LARGE SCALE GENOMIC DNA]</scope>
    <source>
        <strain evidence="3">ATCC 15692 / DSM 22644 / CIP 104116 / JCM 14847 / LMG 12228 / 1C / PRS 101 / PAO1</strain>
    </source>
</reference>
<feature type="region of interest" description="Disordered" evidence="1">
    <location>
        <begin position="73"/>
        <end position="107"/>
    </location>
</feature>
<accession>Q9HXG3</accession>
<dbReference type="HOGENOM" id="CLU_2047622_0_0_6"/>
<dbReference type="PaxDb" id="208964-PA3843"/>
<feature type="compositionally biased region" description="Low complexity" evidence="1">
    <location>
        <begin position="73"/>
        <end position="84"/>
    </location>
</feature>
<dbReference type="PseudoCAP" id="PA3843"/>
<feature type="compositionally biased region" description="Polar residues" evidence="1">
    <location>
        <begin position="87"/>
        <end position="107"/>
    </location>
</feature>
<dbReference type="DNASU" id="879849"/>
<evidence type="ECO:0000313" key="2">
    <source>
        <dbReference type="EMBL" id="AAG07230.1"/>
    </source>
</evidence>
<dbReference type="STRING" id="208964.PA3843"/>
<sequence>MPQVLLSSKPPGLNSIDHAEPAGAPALEAAGCHCPGAVPTASAHAARANRGEPRDRVAGARCDFALSTGVRLAPLSPSSRPAPRTGSPHQFQRTLSTKKFASTQTTSSRWVSCNPSWRIQ</sequence>
<proteinExistence type="predicted"/>
<dbReference type="Proteomes" id="UP000002438">
    <property type="component" value="Chromosome"/>
</dbReference>
<dbReference type="PIR" id="D83166">
    <property type="entry name" value="D83166"/>
</dbReference>
<name>Q9HXG3_PSEAE</name>
<dbReference type="EMBL" id="AE004091">
    <property type="protein sequence ID" value="AAG07230.1"/>
    <property type="molecule type" value="Genomic_DNA"/>
</dbReference>
<gene>
    <name evidence="2" type="ordered locus">PA3843</name>
</gene>
<feature type="region of interest" description="Disordered" evidence="1">
    <location>
        <begin position="1"/>
        <end position="21"/>
    </location>
</feature>
<keyword evidence="3" id="KW-1185">Reference proteome</keyword>
<dbReference type="InParanoid" id="Q9HXG3"/>
<evidence type="ECO:0000313" key="3">
    <source>
        <dbReference type="Proteomes" id="UP000002438"/>
    </source>
</evidence>
<evidence type="ECO:0000256" key="1">
    <source>
        <dbReference type="SAM" id="MobiDB-lite"/>
    </source>
</evidence>